<evidence type="ECO:0000313" key="2">
    <source>
        <dbReference type="EMBL" id="VDM26661.1"/>
    </source>
</evidence>
<dbReference type="STRING" id="6205.A0A0R3WX31"/>
<name>A0A0R3WX31_HYDTA</name>
<gene>
    <name evidence="2" type="ORF">TTAC_LOCUS5305</name>
</gene>
<feature type="region of interest" description="Disordered" evidence="1">
    <location>
        <begin position="70"/>
        <end position="89"/>
    </location>
</feature>
<dbReference type="Proteomes" id="UP000274429">
    <property type="component" value="Unassembled WGS sequence"/>
</dbReference>
<dbReference type="WBParaSite" id="TTAC_0000532101-mRNA-1">
    <property type="protein sequence ID" value="TTAC_0000532101-mRNA-1"/>
    <property type="gene ID" value="TTAC_0000532101"/>
</dbReference>
<reference evidence="4" key="1">
    <citation type="submission" date="2017-02" db="UniProtKB">
        <authorList>
            <consortium name="WormBaseParasite"/>
        </authorList>
    </citation>
    <scope>IDENTIFICATION</scope>
</reference>
<proteinExistence type="predicted"/>
<reference evidence="2 3" key="2">
    <citation type="submission" date="2018-11" db="EMBL/GenBank/DDBJ databases">
        <authorList>
            <consortium name="Pathogen Informatics"/>
        </authorList>
    </citation>
    <scope>NUCLEOTIDE SEQUENCE [LARGE SCALE GENOMIC DNA]</scope>
</reference>
<dbReference type="AlphaFoldDB" id="A0A0R3WX31"/>
<dbReference type="OrthoDB" id="2421129at2759"/>
<evidence type="ECO:0000256" key="1">
    <source>
        <dbReference type="SAM" id="MobiDB-lite"/>
    </source>
</evidence>
<evidence type="ECO:0000313" key="4">
    <source>
        <dbReference type="WBParaSite" id="TTAC_0000532101-mRNA-1"/>
    </source>
</evidence>
<feature type="compositionally biased region" description="Polar residues" evidence="1">
    <location>
        <begin position="78"/>
        <end position="89"/>
    </location>
</feature>
<dbReference type="EMBL" id="UYWX01006962">
    <property type="protein sequence ID" value="VDM26661.1"/>
    <property type="molecule type" value="Genomic_DNA"/>
</dbReference>
<keyword evidence="3" id="KW-1185">Reference proteome</keyword>
<accession>A0A0R3WX31</accession>
<evidence type="ECO:0000313" key="3">
    <source>
        <dbReference type="Proteomes" id="UP000274429"/>
    </source>
</evidence>
<sequence length="111" mass="11846">MGVLGLTSDKAKIVQNLGPVDFDAVVKEREKFIYVPSWFSVDLRCGFPIIHLDSSDALSAHITLKDAGFGSPEDASDQKSMFGQSTTASSLSQPLLVCRCTASLDTPVPIG</sequence>
<organism evidence="4">
    <name type="scientific">Hydatigena taeniaeformis</name>
    <name type="common">Feline tapeworm</name>
    <name type="synonym">Taenia taeniaeformis</name>
    <dbReference type="NCBI Taxonomy" id="6205"/>
    <lineage>
        <taxon>Eukaryota</taxon>
        <taxon>Metazoa</taxon>
        <taxon>Spiralia</taxon>
        <taxon>Lophotrochozoa</taxon>
        <taxon>Platyhelminthes</taxon>
        <taxon>Cestoda</taxon>
        <taxon>Eucestoda</taxon>
        <taxon>Cyclophyllidea</taxon>
        <taxon>Taeniidae</taxon>
        <taxon>Hydatigera</taxon>
    </lineage>
</organism>
<protein>
    <submittedName>
        <fullName evidence="4">GCV_T domain-containing protein</fullName>
    </submittedName>
</protein>